<dbReference type="Gene3D" id="3.30.200.20">
    <property type="entry name" value="Phosphorylase Kinase, domain 1"/>
    <property type="match status" value="1"/>
</dbReference>
<evidence type="ECO:0000256" key="1">
    <source>
        <dbReference type="ARBA" id="ARBA00006692"/>
    </source>
</evidence>
<organism evidence="14 15">
    <name type="scientific">Oesophagostomum dentatum</name>
    <name type="common">Nodular worm</name>
    <dbReference type="NCBI Taxonomy" id="61180"/>
    <lineage>
        <taxon>Eukaryota</taxon>
        <taxon>Metazoa</taxon>
        <taxon>Ecdysozoa</taxon>
        <taxon>Nematoda</taxon>
        <taxon>Chromadorea</taxon>
        <taxon>Rhabditida</taxon>
        <taxon>Rhabditina</taxon>
        <taxon>Rhabditomorpha</taxon>
        <taxon>Strongyloidea</taxon>
        <taxon>Strongylidae</taxon>
        <taxon>Oesophagostomum</taxon>
    </lineage>
</organism>
<dbReference type="PANTHER" id="PTHR24347">
    <property type="entry name" value="SERINE/THREONINE-PROTEIN KINASE"/>
    <property type="match status" value="1"/>
</dbReference>
<comment type="catalytic activity">
    <reaction evidence="10">
        <text>L-seryl-[protein] + ATP = O-phospho-L-seryl-[protein] + ADP + H(+)</text>
        <dbReference type="Rhea" id="RHEA:17989"/>
        <dbReference type="Rhea" id="RHEA-COMP:9863"/>
        <dbReference type="Rhea" id="RHEA-COMP:11604"/>
        <dbReference type="ChEBI" id="CHEBI:15378"/>
        <dbReference type="ChEBI" id="CHEBI:29999"/>
        <dbReference type="ChEBI" id="CHEBI:30616"/>
        <dbReference type="ChEBI" id="CHEBI:83421"/>
        <dbReference type="ChEBI" id="CHEBI:456216"/>
        <dbReference type="EC" id="2.7.11.1"/>
    </reaction>
</comment>
<feature type="region of interest" description="Disordered" evidence="12">
    <location>
        <begin position="182"/>
        <end position="206"/>
    </location>
</feature>
<evidence type="ECO:0000313" key="14">
    <source>
        <dbReference type="EMBL" id="KHJ85905.1"/>
    </source>
</evidence>
<evidence type="ECO:0000256" key="11">
    <source>
        <dbReference type="PROSITE-ProRule" id="PRU10141"/>
    </source>
</evidence>
<dbReference type="EC" id="2.7.11.1" evidence="2"/>
<evidence type="ECO:0000256" key="2">
    <source>
        <dbReference type="ARBA" id="ARBA00012513"/>
    </source>
</evidence>
<gene>
    <name evidence="14" type="ORF">OESDEN_14358</name>
</gene>
<evidence type="ECO:0000256" key="10">
    <source>
        <dbReference type="ARBA" id="ARBA00048679"/>
    </source>
</evidence>
<dbReference type="Proteomes" id="UP000053660">
    <property type="component" value="Unassembled WGS sequence"/>
</dbReference>
<dbReference type="InterPro" id="IPR017441">
    <property type="entry name" value="Protein_kinase_ATP_BS"/>
</dbReference>
<dbReference type="PROSITE" id="PS50011">
    <property type="entry name" value="PROTEIN_KINASE_DOM"/>
    <property type="match status" value="1"/>
</dbReference>
<evidence type="ECO:0000256" key="8">
    <source>
        <dbReference type="ARBA" id="ARBA00022840"/>
    </source>
</evidence>
<dbReference type="GO" id="GO:0005524">
    <property type="term" value="F:ATP binding"/>
    <property type="evidence" value="ECO:0007669"/>
    <property type="project" value="UniProtKB-UniRule"/>
</dbReference>
<name>A0A0B1SRQ6_OESDE</name>
<dbReference type="Pfam" id="PF00069">
    <property type="entry name" value="Pkinase"/>
    <property type="match status" value="1"/>
</dbReference>
<dbReference type="AlphaFoldDB" id="A0A0B1SRQ6"/>
<dbReference type="GO" id="GO:0004674">
    <property type="term" value="F:protein serine/threonine kinase activity"/>
    <property type="evidence" value="ECO:0007669"/>
    <property type="project" value="UniProtKB-KW"/>
</dbReference>
<comment type="catalytic activity">
    <reaction evidence="9">
        <text>L-threonyl-[protein] + ATP = O-phospho-L-threonyl-[protein] + ADP + H(+)</text>
        <dbReference type="Rhea" id="RHEA:46608"/>
        <dbReference type="Rhea" id="RHEA-COMP:11060"/>
        <dbReference type="Rhea" id="RHEA-COMP:11605"/>
        <dbReference type="ChEBI" id="CHEBI:15378"/>
        <dbReference type="ChEBI" id="CHEBI:30013"/>
        <dbReference type="ChEBI" id="CHEBI:30616"/>
        <dbReference type="ChEBI" id="CHEBI:61977"/>
        <dbReference type="ChEBI" id="CHEBI:456216"/>
        <dbReference type="EC" id="2.7.11.1"/>
    </reaction>
</comment>
<dbReference type="SUPFAM" id="SSF56112">
    <property type="entry name" value="Protein kinase-like (PK-like)"/>
    <property type="match status" value="1"/>
</dbReference>
<keyword evidence="3" id="KW-0723">Serine/threonine-protein kinase</keyword>
<dbReference type="FunFam" id="3.30.200.20:FF:000156">
    <property type="entry name" value="MAP kinase-activated protein kinase 3"/>
    <property type="match status" value="1"/>
</dbReference>
<keyword evidence="5" id="KW-0808">Transferase</keyword>
<dbReference type="PROSITE" id="PS00107">
    <property type="entry name" value="PROTEIN_KINASE_ATP"/>
    <property type="match status" value="1"/>
</dbReference>
<keyword evidence="8 11" id="KW-0067">ATP-binding</keyword>
<dbReference type="InterPro" id="IPR011009">
    <property type="entry name" value="Kinase-like_dom_sf"/>
</dbReference>
<evidence type="ECO:0000256" key="4">
    <source>
        <dbReference type="ARBA" id="ARBA00022553"/>
    </source>
</evidence>
<protein>
    <recommendedName>
        <fullName evidence="2">non-specific serine/threonine protein kinase</fullName>
        <ecNumber evidence="2">2.7.11.1</ecNumber>
    </recommendedName>
</protein>
<feature type="binding site" evidence="11">
    <location>
        <position position="105"/>
    </location>
    <ligand>
        <name>ATP</name>
        <dbReference type="ChEBI" id="CHEBI:30616"/>
    </ligand>
</feature>
<evidence type="ECO:0000256" key="5">
    <source>
        <dbReference type="ARBA" id="ARBA00022679"/>
    </source>
</evidence>
<evidence type="ECO:0000259" key="13">
    <source>
        <dbReference type="PROSITE" id="PS50011"/>
    </source>
</evidence>
<keyword evidence="6 11" id="KW-0547">Nucleotide-binding</keyword>
<comment type="similarity">
    <text evidence="1">Belongs to the protein kinase superfamily. CAMK Ser/Thr protein kinase family.</text>
</comment>
<reference evidence="14 15" key="1">
    <citation type="submission" date="2014-03" db="EMBL/GenBank/DDBJ databases">
        <title>Draft genome of the hookworm Oesophagostomum dentatum.</title>
        <authorList>
            <person name="Mitreva M."/>
        </authorList>
    </citation>
    <scope>NUCLEOTIDE SEQUENCE [LARGE SCALE GENOMIC DNA]</scope>
    <source>
        <strain evidence="14 15">OD-Hann</strain>
    </source>
</reference>
<evidence type="ECO:0000256" key="12">
    <source>
        <dbReference type="SAM" id="MobiDB-lite"/>
    </source>
</evidence>
<keyword evidence="15" id="KW-1185">Reference proteome</keyword>
<dbReference type="GO" id="GO:0019901">
    <property type="term" value="F:protein kinase binding"/>
    <property type="evidence" value="ECO:0007669"/>
    <property type="project" value="UniProtKB-ARBA"/>
</dbReference>
<dbReference type="InterPro" id="IPR000719">
    <property type="entry name" value="Prot_kinase_dom"/>
</dbReference>
<sequence length="206" mass="22821">MEISASRSLCLNATSTLAIDIIDSEDDLSPTTNQKKLCLCASLNPVETQEQGQRSRASSQCAMFPYHTHPITEDYTVSHEIIGIGESGKVMACYSKDTNEKFALKVLRDGPKARREIGLHYLTNSHDNIVTIIDIYENTFDNVKCLLMVVEFLEGGDLLSQFESQGSKPYSEKSTSVVVRCSGSRDQSRKSAHGTKSAAHATRYKY</sequence>
<dbReference type="SMART" id="SM00220">
    <property type="entry name" value="S_TKc"/>
    <property type="match status" value="1"/>
</dbReference>
<keyword evidence="7" id="KW-0418">Kinase</keyword>
<dbReference type="OrthoDB" id="40902at2759"/>
<keyword evidence="4" id="KW-0597">Phosphoprotein</keyword>
<evidence type="ECO:0000256" key="9">
    <source>
        <dbReference type="ARBA" id="ARBA00047899"/>
    </source>
</evidence>
<dbReference type="EMBL" id="KN562198">
    <property type="protein sequence ID" value="KHJ85905.1"/>
    <property type="molecule type" value="Genomic_DNA"/>
</dbReference>
<evidence type="ECO:0000256" key="7">
    <source>
        <dbReference type="ARBA" id="ARBA00022777"/>
    </source>
</evidence>
<evidence type="ECO:0000256" key="3">
    <source>
        <dbReference type="ARBA" id="ARBA00022527"/>
    </source>
</evidence>
<evidence type="ECO:0000313" key="15">
    <source>
        <dbReference type="Proteomes" id="UP000053660"/>
    </source>
</evidence>
<proteinExistence type="inferred from homology"/>
<evidence type="ECO:0000256" key="6">
    <source>
        <dbReference type="ARBA" id="ARBA00022741"/>
    </source>
</evidence>
<dbReference type="GO" id="GO:0035095">
    <property type="term" value="P:behavioral response to nicotine"/>
    <property type="evidence" value="ECO:0007669"/>
    <property type="project" value="UniProtKB-ARBA"/>
</dbReference>
<accession>A0A0B1SRQ6</accession>
<feature type="domain" description="Protein kinase" evidence="13">
    <location>
        <begin position="76"/>
        <end position="206"/>
    </location>
</feature>